<reference evidence="2" key="2">
    <citation type="submission" date="2025-09" db="UniProtKB">
        <authorList>
            <consortium name="Ensembl"/>
        </authorList>
    </citation>
    <scope>IDENTIFICATION</scope>
</reference>
<dbReference type="Ensembl" id="ENSSTUT00000062917.1">
    <property type="protein sequence ID" value="ENSSTUP00000059779.1"/>
    <property type="gene ID" value="ENSSTUG00000025775.1"/>
</dbReference>
<dbReference type="InterPro" id="IPR029337">
    <property type="entry name" value="INSYN2"/>
</dbReference>
<dbReference type="InParanoid" id="A0A674AK35"/>
<dbReference type="Pfam" id="PF15265">
    <property type="entry name" value="FAM196"/>
    <property type="match status" value="1"/>
</dbReference>
<feature type="compositionally biased region" description="Polar residues" evidence="1">
    <location>
        <begin position="461"/>
        <end position="478"/>
    </location>
</feature>
<evidence type="ECO:0000313" key="3">
    <source>
        <dbReference type="Proteomes" id="UP000472277"/>
    </source>
</evidence>
<dbReference type="GeneTree" id="ENSGT00390000017848"/>
<dbReference type="Proteomes" id="UP000472277">
    <property type="component" value="Chromosome 15"/>
</dbReference>
<evidence type="ECO:0000256" key="1">
    <source>
        <dbReference type="SAM" id="MobiDB-lite"/>
    </source>
</evidence>
<feature type="region of interest" description="Disordered" evidence="1">
    <location>
        <begin position="94"/>
        <end position="115"/>
    </location>
</feature>
<feature type="compositionally biased region" description="Polar residues" evidence="1">
    <location>
        <begin position="610"/>
        <end position="624"/>
    </location>
</feature>
<feature type="region of interest" description="Disordered" evidence="1">
    <location>
        <begin position="998"/>
        <end position="1020"/>
    </location>
</feature>
<feature type="compositionally biased region" description="Polar residues" evidence="1">
    <location>
        <begin position="668"/>
        <end position="690"/>
    </location>
</feature>
<reference evidence="2" key="1">
    <citation type="submission" date="2025-08" db="UniProtKB">
        <authorList>
            <consortium name="Ensembl"/>
        </authorList>
    </citation>
    <scope>IDENTIFICATION</scope>
</reference>
<accession>A0A674AK35</accession>
<feature type="region of interest" description="Disordered" evidence="1">
    <location>
        <begin position="196"/>
        <end position="221"/>
    </location>
</feature>
<feature type="compositionally biased region" description="Polar residues" evidence="1">
    <location>
        <begin position="587"/>
        <end position="600"/>
    </location>
</feature>
<sequence length="1458" mass="161475">MGRRAADLTTPVPVLGVPALVGVRGWSTAGGERAGGVLPLTWGPQCSIGVQTSPGVRAPPILYGTKLTGTFPSQSERSITPTCNGYIPKEAKEEEGIRRTKSVRQRGVLSKQRSLDSKTKKGVTFEEISSELTENVVFNQWKSGTYCYVRAIKTNPHLLGGVGNGKIKGRRDLRYTNGSVVDSEAIGGICIDGSDEAEPVSTMSSRGRDQSKPKEHSVAHSYCGNAKRPPAPPPLWMLQQMCRHCGGRQTVVPGAGDASLEVKSPSSACPEGTTAMITPNSLTDRNHLLPSHTEKKKNSTCSTLRLADRDLIQRQLTQTESQSTHPRCKPPIQNNKDRKPSLPANPAPAWKTKDLKQTNGYTSHHTYPLHTSIRDPVETLVTPSHTHSDKPTRQRTILHTKSITVTKATIEPRRADANTLETPSHWSKIPRPKILKMYPQIAIATRANTPLTHRKHPKTPTHPNTQPSPSNTSCTSTHPYPPNTPYRTFPPNTPYRTFPPNTPYRTFPPNTPYRTFPPNTPYRTFPPNTPYRTFPPNTPYRTFPPNTPYRTFPPNTPYRTFPSNTPYRTFPPNHVNPSHVIRAPKPENTSTQSNTATTLHRSAPPYPANTHATKPPNSANSHTATPPTPESTLMTTTTLLNSATKTIHRTTLPSLTNTLHIATTLKPANTPSKATRSYPYNPSHTSTLTRYYNPSHTTTPTSSYNPSHTTTPTSYYNPSHTTTPTSSYNPSHTTTPTSYYNPSHTTTPTSYYNPSHTTTPTSSYNPSHTTTPTSYYNPSHTTTPTSSYNPSHTTTPTSYYNPSHTTTPTSSYNPSHTTTPTSYYNPSHTTTPTSSYNPSHTTTPTSYYNPSHTTTPTSSYNPSHTNTPTSSYNPSHTTTPTSYYNPSHTTTPTSSYNPSNTTTPTSSYNPSHTTTPTSYYNPSHTNTPTKPLFHTLNLSNTSHTPSSPDSANASPITPPNVDNASHTTISSLSSNALYTATQHQSSSTSLTNCRPLIMTQTHNNKPPDPSNRSTTNTQNNSTFINTHIEHTAALHTSSHNRFVVDPIMHANVYAKVLSLSNKSRHCNPVIVSQTHQERHSGIFSALQVPNLPKHITEIKINKEWEKQGHIVTQHQGDLFTNLKPGSECQIHSHKEHIPSSVLHTHANTTFRFSLDRQICTNYAPPSSTPQTRTDPKPLIASQTNTTAHVKPITETPNHINTDFRSTPNPHKHTSPTHRLIPQARPYTITELLTHKAINPKYNPLLPPSRMAHLGSYTLTHPNQTHQMIHPVFLLSSTIPQPSRDDPRLAHSHPADTDLLLLPTSPQCSRPAPLQRRLQCVEASLAANQDRITTLLNIIQDLEMSHALSKGRRCYGTGQDLRECSTCQKTACIVYSVEYDFRQQERCFLEVLYPQRADNNTPPSLPHNSTLLTNAITKTMTKSKVKSKKLCKMLFQWLPRKIQRTKSSFHQLSPDHLNS</sequence>
<dbReference type="PANTHER" id="PTHR28682:SF2">
    <property type="entry name" value="PROTEIN INSYN2B"/>
    <property type="match status" value="1"/>
</dbReference>
<protein>
    <submittedName>
        <fullName evidence="2">Agglutinin-like protein 3</fullName>
    </submittedName>
</protein>
<name>A0A674AK35_SALTR</name>
<gene>
    <name evidence="2" type="primary">LOC115149157</name>
</gene>
<keyword evidence="3" id="KW-1185">Reference proteome</keyword>
<feature type="region of interest" description="Disordered" evidence="1">
    <location>
        <begin position="317"/>
        <end position="372"/>
    </location>
</feature>
<feature type="region of interest" description="Disordered" evidence="1">
    <location>
        <begin position="447"/>
        <end position="490"/>
    </location>
</feature>
<proteinExistence type="predicted"/>
<feature type="compositionally biased region" description="Polar residues" evidence="1">
    <location>
        <begin position="936"/>
        <end position="967"/>
    </location>
</feature>
<feature type="region of interest" description="Disordered" evidence="1">
    <location>
        <begin position="582"/>
        <end position="632"/>
    </location>
</feature>
<feature type="compositionally biased region" description="Low complexity" evidence="1">
    <location>
        <begin position="1010"/>
        <end position="1020"/>
    </location>
</feature>
<feature type="compositionally biased region" description="Low complexity" evidence="1">
    <location>
        <begin position="691"/>
        <end position="925"/>
    </location>
</feature>
<feature type="region of interest" description="Disordered" evidence="1">
    <location>
        <begin position="503"/>
        <end position="537"/>
    </location>
</feature>
<feature type="region of interest" description="Disordered" evidence="1">
    <location>
        <begin position="668"/>
        <end position="967"/>
    </location>
</feature>
<dbReference type="PANTHER" id="PTHR28682">
    <property type="entry name" value="INHIBITORY SYNAPTIC FACTOR 2A-RELATED"/>
    <property type="match status" value="1"/>
</dbReference>
<evidence type="ECO:0000313" key="2">
    <source>
        <dbReference type="Ensembl" id="ENSSTUP00000059779.1"/>
    </source>
</evidence>
<feature type="compositionally biased region" description="Basic and acidic residues" evidence="1">
    <location>
        <begin position="206"/>
        <end position="218"/>
    </location>
</feature>
<organism evidence="2 3">
    <name type="scientific">Salmo trutta</name>
    <name type="common">Brown trout</name>
    <dbReference type="NCBI Taxonomy" id="8032"/>
    <lineage>
        <taxon>Eukaryota</taxon>
        <taxon>Metazoa</taxon>
        <taxon>Chordata</taxon>
        <taxon>Craniata</taxon>
        <taxon>Vertebrata</taxon>
        <taxon>Euteleostomi</taxon>
        <taxon>Actinopterygii</taxon>
        <taxon>Neopterygii</taxon>
        <taxon>Teleostei</taxon>
        <taxon>Protacanthopterygii</taxon>
        <taxon>Salmoniformes</taxon>
        <taxon>Salmonidae</taxon>
        <taxon>Salmoninae</taxon>
        <taxon>Salmo</taxon>
    </lineage>
</organism>